<dbReference type="PANTHER" id="PTHR40029:SF2">
    <property type="entry name" value="HEPTAPRENYLGLYCERYL PHOSPHATE SYNTHASE"/>
    <property type="match status" value="1"/>
</dbReference>
<protein>
    <recommendedName>
        <fullName evidence="9">Heptaprenylglyceryl phosphate synthase</fullName>
        <shortName evidence="9">HepGP synthase</shortName>
        <ecNumber evidence="9">2.5.1.n9</ecNumber>
    </recommendedName>
    <alternativeName>
        <fullName evidence="9">Glycerol-1-phosphate heptaprenyltransferase</fullName>
    </alternativeName>
</protein>
<feature type="binding site" evidence="9">
    <location>
        <position position="188"/>
    </location>
    <ligand>
        <name>sn-glycerol 1-phosphate</name>
        <dbReference type="ChEBI" id="CHEBI:57685"/>
    </ligand>
</feature>
<evidence type="ECO:0000256" key="7">
    <source>
        <dbReference type="ARBA" id="ARBA00023264"/>
    </source>
</evidence>
<gene>
    <name evidence="9" type="primary">pcrB</name>
    <name evidence="10" type="ORF">QQS35_16490</name>
</gene>
<dbReference type="EC" id="2.5.1.n9" evidence="9"/>
<evidence type="ECO:0000256" key="4">
    <source>
        <dbReference type="ARBA" id="ARBA00022842"/>
    </source>
</evidence>
<feature type="binding site" evidence="9">
    <location>
        <position position="12"/>
    </location>
    <ligand>
        <name>sn-glycerol 1-phosphate</name>
        <dbReference type="ChEBI" id="CHEBI:57685"/>
    </ligand>
</feature>
<accession>A0ABT7L855</accession>
<dbReference type="Gene3D" id="3.20.20.390">
    <property type="entry name" value="FMN-linked oxidoreductases"/>
    <property type="match status" value="1"/>
</dbReference>
<comment type="pathway">
    <text evidence="9">Membrane lipid metabolism; glycerophospholipid metabolism.</text>
</comment>
<evidence type="ECO:0000256" key="6">
    <source>
        <dbReference type="ARBA" id="ARBA00023209"/>
    </source>
</evidence>
<evidence type="ECO:0000313" key="10">
    <source>
        <dbReference type="EMBL" id="MDL4842038.1"/>
    </source>
</evidence>
<evidence type="ECO:0000313" key="11">
    <source>
        <dbReference type="Proteomes" id="UP001235343"/>
    </source>
</evidence>
<dbReference type="Proteomes" id="UP001235343">
    <property type="component" value="Unassembled WGS sequence"/>
</dbReference>
<comment type="catalytic activity">
    <reaction evidence="8 9">
        <text>sn-glycerol 1-phosphate + all-trans-heptaprenyl diphosphate = 3-heptaprenyl-sn-glycero-1-phosphate + diphosphate</text>
        <dbReference type="Rhea" id="RHEA:33495"/>
        <dbReference type="ChEBI" id="CHEBI:33019"/>
        <dbReference type="ChEBI" id="CHEBI:57685"/>
        <dbReference type="ChEBI" id="CHEBI:58206"/>
        <dbReference type="ChEBI" id="CHEBI:64781"/>
        <dbReference type="EC" id="2.5.1.n9"/>
    </reaction>
</comment>
<comment type="caution">
    <text evidence="10">The sequence shown here is derived from an EMBL/GenBank/DDBJ whole genome shotgun (WGS) entry which is preliminary data.</text>
</comment>
<evidence type="ECO:0000256" key="9">
    <source>
        <dbReference type="HAMAP-Rule" id="MF_00112"/>
    </source>
</evidence>
<keyword evidence="1 9" id="KW-0444">Lipid biosynthesis</keyword>
<evidence type="ECO:0000256" key="8">
    <source>
        <dbReference type="ARBA" id="ARBA00048318"/>
    </source>
</evidence>
<keyword evidence="6 9" id="KW-0594">Phospholipid biosynthesis</keyword>
<keyword evidence="4 9" id="KW-0460">Magnesium</keyword>
<feature type="binding site" evidence="9">
    <location>
        <begin position="208"/>
        <end position="209"/>
    </location>
    <ligand>
        <name>sn-glycerol 1-phosphate</name>
        <dbReference type="ChEBI" id="CHEBI:57685"/>
    </ligand>
</feature>
<keyword evidence="11" id="KW-1185">Reference proteome</keyword>
<keyword evidence="3 9" id="KW-0479">Metal-binding</keyword>
<keyword evidence="7 9" id="KW-1208">Phospholipid metabolism</keyword>
<dbReference type="CDD" id="cd02812">
    <property type="entry name" value="PcrB_like"/>
    <property type="match status" value="1"/>
</dbReference>
<dbReference type="Pfam" id="PF01884">
    <property type="entry name" value="PcrB"/>
    <property type="match status" value="1"/>
</dbReference>
<sequence length="229" mass="25950">MYNMAEWKHVFKLDPNKEISDEKLEKICESGTDAVIVGGTDDVTLDDVLELLSRVRRYTVPCALEVSTMDAITPGFDFYYIPMVLNSKDKKWITDVQHEAVKLFGDIIDWQELFVEAYCIMNPEAKAYQFTDCYMPDDEDVIAYARMAEHMLKSPIFYLEYSGVYGDANLVKEVKSNLSNTLLFYGGGIQSVEQAKEMANHADVIVVGNSIYDDFENAIKTVEAVKGNN</sequence>
<dbReference type="InterPro" id="IPR038597">
    <property type="entry name" value="GGGP/HepGP_synthase_sf"/>
</dbReference>
<proteinExistence type="inferred from homology"/>
<evidence type="ECO:0000256" key="3">
    <source>
        <dbReference type="ARBA" id="ARBA00022723"/>
    </source>
</evidence>
<dbReference type="NCBIfam" id="NF003197">
    <property type="entry name" value="PRK04169.1-1"/>
    <property type="match status" value="1"/>
</dbReference>
<evidence type="ECO:0000256" key="2">
    <source>
        <dbReference type="ARBA" id="ARBA00022679"/>
    </source>
</evidence>
<name>A0ABT7L855_9BACI</name>
<evidence type="ECO:0000256" key="1">
    <source>
        <dbReference type="ARBA" id="ARBA00022516"/>
    </source>
</evidence>
<comment type="cofactor">
    <cofactor evidence="9">
        <name>Mg(2+)</name>
        <dbReference type="ChEBI" id="CHEBI:18420"/>
    </cofactor>
</comment>
<feature type="binding site" evidence="9">
    <location>
        <position position="40"/>
    </location>
    <ligand>
        <name>Mg(2+)</name>
        <dbReference type="ChEBI" id="CHEBI:18420"/>
    </ligand>
</feature>
<comment type="function">
    <text evidence="9">Prenyltransferase that catalyzes in vivo the transfer of the heptaprenyl moiety of heptaprenyl pyrophosphate (HepPP; 35 carbon atoms) to the C3 hydroxyl of sn-glycerol-1-phosphate (G1P), producing heptaprenylglyceryl phosphate (HepGP). This reaction is an ether-bond-formation step in the biosynthesis of archaea-type G1P-based membrane lipids found in Bacillales.</text>
</comment>
<dbReference type="HAMAP" id="MF_00112">
    <property type="entry name" value="GGGP_HepGP_synthase"/>
    <property type="match status" value="1"/>
</dbReference>
<organism evidence="10 11">
    <name type="scientific">Aquibacillus rhizosphaerae</name>
    <dbReference type="NCBI Taxonomy" id="3051431"/>
    <lineage>
        <taxon>Bacteria</taxon>
        <taxon>Bacillati</taxon>
        <taxon>Bacillota</taxon>
        <taxon>Bacilli</taxon>
        <taxon>Bacillales</taxon>
        <taxon>Bacillaceae</taxon>
        <taxon>Aquibacillus</taxon>
    </lineage>
</organism>
<comment type="similarity">
    <text evidence="9">Belongs to the GGGP/HepGP synthase family. Group I subfamily.</text>
</comment>
<feature type="binding site" evidence="9">
    <location>
        <begin position="158"/>
        <end position="163"/>
    </location>
    <ligand>
        <name>sn-glycerol 1-phosphate</name>
        <dbReference type="ChEBI" id="CHEBI:57685"/>
    </ligand>
</feature>
<comment type="subunit">
    <text evidence="9">Homodimer.</text>
</comment>
<dbReference type="InterPro" id="IPR008205">
    <property type="entry name" value="GGGP_HepGP_synthase"/>
</dbReference>
<dbReference type="InterPro" id="IPR039074">
    <property type="entry name" value="GGGP/HepGP_synthase_I"/>
</dbReference>
<evidence type="ECO:0000256" key="5">
    <source>
        <dbReference type="ARBA" id="ARBA00023098"/>
    </source>
</evidence>
<reference evidence="10 11" key="1">
    <citation type="submission" date="2023-06" db="EMBL/GenBank/DDBJ databases">
        <title>Aquibacillus rhizosphaerae LR5S19.</title>
        <authorList>
            <person name="Sun J.-Q."/>
        </authorList>
    </citation>
    <scope>NUCLEOTIDE SEQUENCE [LARGE SCALE GENOMIC DNA]</scope>
    <source>
        <strain evidence="10 11">LR5S19</strain>
    </source>
</reference>
<dbReference type="GO" id="GO:0016740">
    <property type="term" value="F:transferase activity"/>
    <property type="evidence" value="ECO:0007669"/>
    <property type="project" value="UniProtKB-KW"/>
</dbReference>
<dbReference type="NCBIfam" id="NF003199">
    <property type="entry name" value="PRK04169.1-3"/>
    <property type="match status" value="1"/>
</dbReference>
<dbReference type="NCBIfam" id="TIGR01768">
    <property type="entry name" value="GGGP-family"/>
    <property type="match status" value="1"/>
</dbReference>
<keyword evidence="2 9" id="KW-0808">Transferase</keyword>
<comment type="caution">
    <text evidence="9">Lacks conserved residue(s) required for the propagation of feature annotation.</text>
</comment>
<dbReference type="EMBL" id="JASTZU010000051">
    <property type="protein sequence ID" value="MDL4842038.1"/>
    <property type="molecule type" value="Genomic_DNA"/>
</dbReference>
<feature type="binding site" evidence="9">
    <location>
        <position position="14"/>
    </location>
    <ligand>
        <name>Mg(2+)</name>
        <dbReference type="ChEBI" id="CHEBI:18420"/>
    </ligand>
</feature>
<dbReference type="SUPFAM" id="SSF51395">
    <property type="entry name" value="FMN-linked oxidoreductases"/>
    <property type="match status" value="1"/>
</dbReference>
<keyword evidence="5 9" id="KW-0443">Lipid metabolism</keyword>
<dbReference type="PANTHER" id="PTHR40029">
    <property type="match status" value="1"/>
</dbReference>